<evidence type="ECO:0000313" key="4">
    <source>
        <dbReference type="EMBL" id="CAD2078535.1"/>
    </source>
</evidence>
<evidence type="ECO:0000256" key="1">
    <source>
        <dbReference type="ARBA" id="ARBA00022801"/>
    </source>
</evidence>
<evidence type="ECO:0000259" key="3">
    <source>
        <dbReference type="SMART" id="SM00646"/>
    </source>
</evidence>
<gene>
    <name evidence="4" type="primary">amiC</name>
    <name evidence="4" type="ORF">JEODO184_01393</name>
</gene>
<dbReference type="InterPro" id="IPR050695">
    <property type="entry name" value="N-acetylmuramoyl_amidase_3"/>
</dbReference>
<dbReference type="PANTHER" id="PTHR30404">
    <property type="entry name" value="N-ACETYLMURAMOYL-L-ALANINE AMIDASE"/>
    <property type="match status" value="1"/>
</dbReference>
<evidence type="ECO:0000256" key="2">
    <source>
        <dbReference type="SAM" id="Phobius"/>
    </source>
</evidence>
<keyword evidence="2" id="KW-1133">Transmembrane helix</keyword>
<dbReference type="Proteomes" id="UP000589351">
    <property type="component" value="Unassembled WGS sequence"/>
</dbReference>
<dbReference type="RefSeq" id="WP_185125893.1">
    <property type="nucleotide sequence ID" value="NZ_CAJEWD010000008.1"/>
</dbReference>
<keyword evidence="2" id="KW-0472">Membrane</keyword>
<dbReference type="GO" id="GO:0009253">
    <property type="term" value="P:peptidoglycan catabolic process"/>
    <property type="evidence" value="ECO:0007669"/>
    <property type="project" value="InterPro"/>
</dbReference>
<dbReference type="EMBL" id="CAJEWD010000008">
    <property type="protein sequence ID" value="CAD2078535.1"/>
    <property type="molecule type" value="Genomic_DNA"/>
</dbReference>
<dbReference type="Pfam" id="PF01520">
    <property type="entry name" value="Amidase_3"/>
    <property type="match status" value="1"/>
</dbReference>
<dbReference type="AlphaFoldDB" id="A0A6V7RK58"/>
<organism evidence="4 5">
    <name type="scientific">Jeotgalicoccus meleagridis</name>
    <dbReference type="NCBI Taxonomy" id="2759181"/>
    <lineage>
        <taxon>Bacteria</taxon>
        <taxon>Bacillati</taxon>
        <taxon>Bacillota</taxon>
        <taxon>Bacilli</taxon>
        <taxon>Bacillales</taxon>
        <taxon>Staphylococcaceae</taxon>
        <taxon>Jeotgalicoccus</taxon>
    </lineage>
</organism>
<keyword evidence="1" id="KW-0378">Hydrolase</keyword>
<reference evidence="4 5" key="1">
    <citation type="submission" date="2020-07" db="EMBL/GenBank/DDBJ databases">
        <authorList>
            <person name="Criscuolo A."/>
        </authorList>
    </citation>
    <scope>NUCLEOTIDE SEQUENCE [LARGE SCALE GENOMIC DNA]</scope>
    <source>
        <strain evidence="4">CIP111649</strain>
    </source>
</reference>
<proteinExistence type="predicted"/>
<dbReference type="GO" id="GO:0008745">
    <property type="term" value="F:N-acetylmuramoyl-L-alanine amidase activity"/>
    <property type="evidence" value="ECO:0007669"/>
    <property type="project" value="InterPro"/>
</dbReference>
<dbReference type="SUPFAM" id="SSF53187">
    <property type="entry name" value="Zn-dependent exopeptidases"/>
    <property type="match status" value="1"/>
</dbReference>
<dbReference type="SMART" id="SM00646">
    <property type="entry name" value="Ami_3"/>
    <property type="match status" value="1"/>
</dbReference>
<dbReference type="InterPro" id="IPR002508">
    <property type="entry name" value="MurNAc-LAA_cat"/>
</dbReference>
<accession>A0A6V7RK58</accession>
<keyword evidence="2" id="KW-0812">Transmembrane</keyword>
<dbReference type="PANTHER" id="PTHR30404:SF0">
    <property type="entry name" value="N-ACETYLMURAMOYL-L-ALANINE AMIDASE AMIC"/>
    <property type="match status" value="1"/>
</dbReference>
<feature type="domain" description="MurNAc-LAA" evidence="3">
    <location>
        <begin position="132"/>
        <end position="240"/>
    </location>
</feature>
<protein>
    <submittedName>
        <fullName evidence="4">N-acetylmuramoyl-L-alanine amidase AmiC</fullName>
    </submittedName>
</protein>
<comment type="caution">
    <text evidence="4">The sequence shown here is derived from an EMBL/GenBank/DDBJ whole genome shotgun (WGS) entry which is preliminary data.</text>
</comment>
<dbReference type="CDD" id="cd02696">
    <property type="entry name" value="MurNAc-LAA"/>
    <property type="match status" value="1"/>
</dbReference>
<dbReference type="GO" id="GO:0030288">
    <property type="term" value="C:outer membrane-bounded periplasmic space"/>
    <property type="evidence" value="ECO:0007669"/>
    <property type="project" value="TreeGrafter"/>
</dbReference>
<keyword evidence="5" id="KW-1185">Reference proteome</keyword>
<feature type="transmembrane region" description="Helical" evidence="2">
    <location>
        <begin position="25"/>
        <end position="47"/>
    </location>
</feature>
<sequence>MESLKAILKSMLSSIYNFLKYKKHLYFKPLFILVIALVIVLVSVYIYKNLLHEPEEVITMDFSEEEAPVSYDLSGVTVALDPGHGGEDPGAPSNFGKNEATVVLSIAEKLQAALEDAGAEVVMTRNGDETKSLDDRKVDADLFISLHSDAFDDPNISGFTTFYTYPNQEDFGQHLNQAMDKHSYLYNRGNQTMNYQVTWQLDYPGVLIELGYLSNEFDDYILNDEVYQEKMAAAIIEGIDSYVHR</sequence>
<dbReference type="Gene3D" id="3.40.630.40">
    <property type="entry name" value="Zn-dependent exopeptidases"/>
    <property type="match status" value="1"/>
</dbReference>
<evidence type="ECO:0000313" key="5">
    <source>
        <dbReference type="Proteomes" id="UP000589351"/>
    </source>
</evidence>
<name>A0A6V7RK58_9STAP</name>